<protein>
    <submittedName>
        <fullName evidence="1">Uncharacterized protein</fullName>
    </submittedName>
</protein>
<name>A0A3B3SHP0_9TELE</name>
<sequence length="72" mass="7979">PGRQSQALFHPIKEMHNIITKGTTPDKRSNSGNYLPVGVSVVLVSFRLAAWSLEPPLGLLFSVFSWETINNN</sequence>
<reference evidence="1" key="2">
    <citation type="submission" date="2025-09" db="UniProtKB">
        <authorList>
            <consortium name="Ensembl"/>
        </authorList>
    </citation>
    <scope>IDENTIFICATION</scope>
</reference>
<organism evidence="1 2">
    <name type="scientific">Paramormyrops kingsleyae</name>
    <dbReference type="NCBI Taxonomy" id="1676925"/>
    <lineage>
        <taxon>Eukaryota</taxon>
        <taxon>Metazoa</taxon>
        <taxon>Chordata</taxon>
        <taxon>Craniata</taxon>
        <taxon>Vertebrata</taxon>
        <taxon>Euteleostomi</taxon>
        <taxon>Actinopterygii</taxon>
        <taxon>Neopterygii</taxon>
        <taxon>Teleostei</taxon>
        <taxon>Osteoglossocephala</taxon>
        <taxon>Osteoglossomorpha</taxon>
        <taxon>Osteoglossiformes</taxon>
        <taxon>Mormyridae</taxon>
        <taxon>Paramormyrops</taxon>
    </lineage>
</organism>
<dbReference type="AlphaFoldDB" id="A0A3B3SHP0"/>
<evidence type="ECO:0000313" key="2">
    <source>
        <dbReference type="Proteomes" id="UP000261540"/>
    </source>
</evidence>
<dbReference type="Ensembl" id="ENSPKIT00000011054.1">
    <property type="protein sequence ID" value="ENSPKIP00000030242.1"/>
    <property type="gene ID" value="ENSPKIG00000011179.1"/>
</dbReference>
<dbReference type="Proteomes" id="UP000261540">
    <property type="component" value="Unplaced"/>
</dbReference>
<reference evidence="1" key="1">
    <citation type="submission" date="2025-08" db="UniProtKB">
        <authorList>
            <consortium name="Ensembl"/>
        </authorList>
    </citation>
    <scope>IDENTIFICATION</scope>
</reference>
<proteinExistence type="predicted"/>
<accession>A0A3B3SHP0</accession>
<evidence type="ECO:0000313" key="1">
    <source>
        <dbReference type="Ensembl" id="ENSPKIP00000030242.1"/>
    </source>
</evidence>
<keyword evidence="2" id="KW-1185">Reference proteome</keyword>